<keyword evidence="3" id="KW-1185">Reference proteome</keyword>
<organism evidence="2 3">
    <name type="scientific">Natronorubrum sediminis</name>
    <dbReference type="NCBI Taxonomy" id="640943"/>
    <lineage>
        <taxon>Archaea</taxon>
        <taxon>Methanobacteriati</taxon>
        <taxon>Methanobacteriota</taxon>
        <taxon>Stenosarchaea group</taxon>
        <taxon>Halobacteria</taxon>
        <taxon>Halobacteriales</taxon>
        <taxon>Natrialbaceae</taxon>
        <taxon>Natronorubrum</taxon>
    </lineage>
</organism>
<dbReference type="Proteomes" id="UP000199112">
    <property type="component" value="Unassembled WGS sequence"/>
</dbReference>
<sequence length="75" mass="8319">MSIDQTDPKLRFEAGRFESSILTAILMAQLFLVTGAAVGFFAALFLSLDLWYILVIVPSIVILSIAAYLLSFLYE</sequence>
<accession>A0A1H6FQF1</accession>
<dbReference type="RefSeq" id="WP_090505975.1">
    <property type="nucleotide sequence ID" value="NZ_FNWL01000001.1"/>
</dbReference>
<gene>
    <name evidence="2" type="ORF">SAMN04487967_1174</name>
</gene>
<evidence type="ECO:0000313" key="2">
    <source>
        <dbReference type="EMBL" id="SEH13141.1"/>
    </source>
</evidence>
<evidence type="ECO:0000256" key="1">
    <source>
        <dbReference type="SAM" id="Phobius"/>
    </source>
</evidence>
<proteinExistence type="predicted"/>
<keyword evidence="1" id="KW-1133">Transmembrane helix</keyword>
<dbReference type="AlphaFoldDB" id="A0A1H6FQF1"/>
<protein>
    <submittedName>
        <fullName evidence="2">Uncharacterized protein</fullName>
    </submittedName>
</protein>
<evidence type="ECO:0000313" key="3">
    <source>
        <dbReference type="Proteomes" id="UP000199112"/>
    </source>
</evidence>
<feature type="transmembrane region" description="Helical" evidence="1">
    <location>
        <begin position="51"/>
        <end position="74"/>
    </location>
</feature>
<keyword evidence="1" id="KW-0472">Membrane</keyword>
<name>A0A1H6FQF1_9EURY</name>
<dbReference type="EMBL" id="FNWL01000001">
    <property type="protein sequence ID" value="SEH13141.1"/>
    <property type="molecule type" value="Genomic_DNA"/>
</dbReference>
<keyword evidence="1" id="KW-0812">Transmembrane</keyword>
<reference evidence="3" key="1">
    <citation type="submission" date="2016-10" db="EMBL/GenBank/DDBJ databases">
        <authorList>
            <person name="Varghese N."/>
            <person name="Submissions S."/>
        </authorList>
    </citation>
    <scope>NUCLEOTIDE SEQUENCE [LARGE SCALE GENOMIC DNA]</scope>
    <source>
        <strain evidence="3">CGMCC 1.8981</strain>
    </source>
</reference>
<feature type="transmembrane region" description="Helical" evidence="1">
    <location>
        <begin position="21"/>
        <end position="45"/>
    </location>
</feature>